<dbReference type="Proteomes" id="UP000321026">
    <property type="component" value="Unassembled WGS sequence"/>
</dbReference>
<evidence type="ECO:0000313" key="1">
    <source>
        <dbReference type="EMBL" id="TXG78840.1"/>
    </source>
</evidence>
<comment type="caution">
    <text evidence="1">The sequence shown here is derived from an EMBL/GenBank/DDBJ whole genome shotgun (WGS) entry which is preliminary data.</text>
</comment>
<dbReference type="EMBL" id="SSDS01000004">
    <property type="protein sequence ID" value="TXG78840.1"/>
    <property type="molecule type" value="Genomic_DNA"/>
</dbReference>
<reference evidence="1 2" key="1">
    <citation type="submission" date="2018-09" db="EMBL/GenBank/DDBJ databases">
        <title>Metagenome Assembled Genomes from an Advanced Water Purification Facility.</title>
        <authorList>
            <person name="Stamps B.W."/>
            <person name="Spear J.R."/>
        </authorList>
    </citation>
    <scope>NUCLEOTIDE SEQUENCE [LARGE SCALE GENOMIC DNA]</scope>
    <source>
        <strain evidence="1">Bin_63_2</strain>
    </source>
</reference>
<gene>
    <name evidence="1" type="ORF">E6Q11_00255</name>
</gene>
<organism evidence="1 2">
    <name type="scientific">Candidatus Dojkabacteria bacterium</name>
    <dbReference type="NCBI Taxonomy" id="2099670"/>
    <lineage>
        <taxon>Bacteria</taxon>
        <taxon>Candidatus Dojkabacteria</taxon>
    </lineage>
</organism>
<sequence length="150" mass="17145">MDQRDNTQALFKKVLNNFYERAFVTEVVGTPKIVIGNGDDVLLYIMVKASYDKNYADELKNTIIGATTPSPDITNLSIHELGNKHFVCFSEASETEWLSSEKLEQRKKKIDEPFEFNEDPYKYVPRITPFLTGVASENGKNRTLRFCSIP</sequence>
<protein>
    <submittedName>
        <fullName evidence="1">Uncharacterized protein</fullName>
    </submittedName>
</protein>
<accession>A0A5C7JB77</accession>
<proteinExistence type="predicted"/>
<name>A0A5C7JB77_9BACT</name>
<evidence type="ECO:0000313" key="2">
    <source>
        <dbReference type="Proteomes" id="UP000321026"/>
    </source>
</evidence>
<dbReference type="AlphaFoldDB" id="A0A5C7JB77"/>